<keyword evidence="3" id="KW-0251">Elongation factor</keyword>
<dbReference type="EMBL" id="JNBR01001915">
    <property type="protein sequence ID" value="OQR84287.1"/>
    <property type="molecule type" value="Genomic_DNA"/>
</dbReference>
<dbReference type="STRING" id="1202772.A0A1V9YF66"/>
<evidence type="ECO:0000256" key="1">
    <source>
        <dbReference type="ARBA" id="ARBA00021392"/>
    </source>
</evidence>
<dbReference type="InterPro" id="IPR000795">
    <property type="entry name" value="T_Tr_GTP-bd_dom"/>
</dbReference>
<reference evidence="3 4" key="1">
    <citation type="journal article" date="2014" name="Genome Biol. Evol.">
        <title>The secreted proteins of Achlya hypogyna and Thraustotheca clavata identify the ancestral oomycete secretome and reveal gene acquisitions by horizontal gene transfer.</title>
        <authorList>
            <person name="Misner I."/>
            <person name="Blouin N."/>
            <person name="Leonard G."/>
            <person name="Richards T.A."/>
            <person name="Lane C.E."/>
        </authorList>
    </citation>
    <scope>NUCLEOTIDE SEQUENCE [LARGE SCALE GENOMIC DNA]</scope>
    <source>
        <strain evidence="3 4">ATCC 48635</strain>
    </source>
</reference>
<dbReference type="PROSITE" id="PS51722">
    <property type="entry name" value="G_TR_2"/>
    <property type="match status" value="1"/>
</dbReference>
<dbReference type="InterPro" id="IPR049393">
    <property type="entry name" value="eEFSec_III"/>
</dbReference>
<dbReference type="GO" id="GO:0001514">
    <property type="term" value="P:selenocysteine incorporation"/>
    <property type="evidence" value="ECO:0007669"/>
    <property type="project" value="TreeGrafter"/>
</dbReference>
<name>A0A1V9YF66_ACHHY</name>
<dbReference type="Pfam" id="PF03144">
    <property type="entry name" value="GTP_EFTU_D2"/>
    <property type="match status" value="1"/>
</dbReference>
<dbReference type="CDD" id="cd04094">
    <property type="entry name" value="eSelB_III"/>
    <property type="match status" value="1"/>
</dbReference>
<dbReference type="NCBIfam" id="TIGR00231">
    <property type="entry name" value="small_GTP"/>
    <property type="match status" value="1"/>
</dbReference>
<dbReference type="InterPro" id="IPR004161">
    <property type="entry name" value="EFTu-like_2"/>
</dbReference>
<dbReference type="PANTHER" id="PTHR43721">
    <property type="entry name" value="ELONGATION FACTOR TU-RELATED"/>
    <property type="match status" value="1"/>
</dbReference>
<proteinExistence type="predicted"/>
<dbReference type="Pfam" id="PF00009">
    <property type="entry name" value="GTP_EFTU"/>
    <property type="match status" value="1"/>
</dbReference>
<dbReference type="Proteomes" id="UP000243579">
    <property type="component" value="Unassembled WGS sequence"/>
</dbReference>
<dbReference type="SUPFAM" id="SSF50447">
    <property type="entry name" value="Translation proteins"/>
    <property type="match status" value="1"/>
</dbReference>
<dbReference type="GO" id="GO:0003746">
    <property type="term" value="F:translation elongation factor activity"/>
    <property type="evidence" value="ECO:0007669"/>
    <property type="project" value="UniProtKB-KW"/>
</dbReference>
<evidence type="ECO:0000313" key="3">
    <source>
        <dbReference type="EMBL" id="OQR84287.1"/>
    </source>
</evidence>
<dbReference type="GO" id="GO:0003924">
    <property type="term" value="F:GTPase activity"/>
    <property type="evidence" value="ECO:0007669"/>
    <property type="project" value="InterPro"/>
</dbReference>
<dbReference type="CDD" id="cd03696">
    <property type="entry name" value="SelB_II"/>
    <property type="match status" value="1"/>
</dbReference>
<dbReference type="InterPro" id="IPR005225">
    <property type="entry name" value="Small_GTP-bd"/>
</dbReference>
<dbReference type="GO" id="GO:0005525">
    <property type="term" value="F:GTP binding"/>
    <property type="evidence" value="ECO:0007669"/>
    <property type="project" value="InterPro"/>
</dbReference>
<dbReference type="PANTHER" id="PTHR43721:SF11">
    <property type="entry name" value="SELENOCYSTEINE-SPECIFIC ELONGATION FACTOR"/>
    <property type="match status" value="1"/>
</dbReference>
<gene>
    <name evidence="3" type="ORF">ACHHYP_13565</name>
</gene>
<feature type="domain" description="Tr-type G" evidence="2">
    <location>
        <begin position="3"/>
        <end position="194"/>
    </location>
</feature>
<dbReference type="InterPro" id="IPR027417">
    <property type="entry name" value="P-loop_NTPase"/>
</dbReference>
<accession>A0A1V9YF66</accession>
<dbReference type="Gene3D" id="3.40.50.300">
    <property type="entry name" value="P-loop containing nucleotide triphosphate hydrolases"/>
    <property type="match status" value="1"/>
</dbReference>
<dbReference type="InterPro" id="IPR009000">
    <property type="entry name" value="Transl_B-barrel_sf"/>
</dbReference>
<protein>
    <recommendedName>
        <fullName evidence="1">Elongation factor Tu, chloroplastic</fullName>
    </recommendedName>
</protein>
<dbReference type="FunFam" id="2.40.30.10:FF:000052">
    <property type="entry name" value="Selenocysteine-specific elongation factor EF-Sec"/>
    <property type="match status" value="1"/>
</dbReference>
<dbReference type="SUPFAM" id="SSF52540">
    <property type="entry name" value="P-loop containing nucleoside triphosphate hydrolases"/>
    <property type="match status" value="1"/>
</dbReference>
<dbReference type="Pfam" id="PF21131">
    <property type="entry name" value="eEFSec_4th"/>
    <property type="match status" value="1"/>
</dbReference>
<dbReference type="Gene3D" id="2.40.30.10">
    <property type="entry name" value="Translation factors"/>
    <property type="match status" value="2"/>
</dbReference>
<dbReference type="AlphaFoldDB" id="A0A1V9YF66"/>
<dbReference type="OrthoDB" id="2067at2759"/>
<dbReference type="InterPro" id="IPR049394">
    <property type="entry name" value="eEFSec_C"/>
</dbReference>
<evidence type="ECO:0000259" key="2">
    <source>
        <dbReference type="PROSITE" id="PS51722"/>
    </source>
</evidence>
<dbReference type="Pfam" id="PF21208">
    <property type="entry name" value="euk_SelB_III"/>
    <property type="match status" value="1"/>
</dbReference>
<keyword evidence="3" id="KW-0648">Protein biosynthesis</keyword>
<sequence>MTVVNINVGILGHVDSGKTSLVRSLSTHLSTAALDKNPQSKARGITLDLGFSSLQMPFTASDGVPYTAQLTLVDCPGHASLIKTVIGGAHIIDMALLVVDAVKGIQMQTIESTVLAEIATSHVVVVLNKVDLLTDRAAQIAAMIKSIRTFLASSPRLAECPIVPVAAGDADGLRSPIGIDALLTTIQEQLYLPQRSSAGPLCYAIDHCFPLRGKGTVLTGTVLAGAVAVNDTIAIPILGTEKKVKSLQMFHANVERAVQGDRVGIRLHGLDAAALERGLAITPKSLAFVRNLVMRVHPVRFFSLASESGAKVHVTVGHTTVLAKMTFFTSPSAVFSATDEHRYLAALSATDARESPVFALLQLEREILCPSFSQIICSRLDTTVTQANVCRIAFHGPLVHTCDELSGLHIGKVKARHGVVEKRLDGNVAVVKELFAKETNLDIFKGLTLQNERTGALGTIDGAFGKTGKCRVQFADVVAPGDRVELKFTKILFQDKTLAHRLRQAPGLYTAPEPATAAPPTTKPIAPIDVPVVEREKRSWQGIIERLKGETAPDGRNPLVIATGLFVTVEEAAACLHMDAVTEQGDRGVVESLFGKAGKVRIHFEFGTLAKVGDLVTVFEK</sequence>
<keyword evidence="4" id="KW-1185">Reference proteome</keyword>
<organism evidence="3 4">
    <name type="scientific">Achlya hypogyna</name>
    <name type="common">Oomycete</name>
    <name type="synonym">Protoachlya hypogyna</name>
    <dbReference type="NCBI Taxonomy" id="1202772"/>
    <lineage>
        <taxon>Eukaryota</taxon>
        <taxon>Sar</taxon>
        <taxon>Stramenopiles</taxon>
        <taxon>Oomycota</taxon>
        <taxon>Saprolegniomycetes</taxon>
        <taxon>Saprolegniales</taxon>
        <taxon>Achlyaceae</taxon>
        <taxon>Achlya</taxon>
    </lineage>
</organism>
<evidence type="ECO:0000313" key="4">
    <source>
        <dbReference type="Proteomes" id="UP000243579"/>
    </source>
</evidence>
<dbReference type="PRINTS" id="PR00315">
    <property type="entry name" value="ELONGATNFCT"/>
</dbReference>
<comment type="caution">
    <text evidence="3">The sequence shown here is derived from an EMBL/GenBank/DDBJ whole genome shotgun (WGS) entry which is preliminary data.</text>
</comment>
<dbReference type="InterPro" id="IPR050055">
    <property type="entry name" value="EF-Tu_GTPase"/>
</dbReference>